<evidence type="ECO:0008006" key="3">
    <source>
        <dbReference type="Google" id="ProtNLM"/>
    </source>
</evidence>
<dbReference type="Proteomes" id="UP000759103">
    <property type="component" value="Unassembled WGS sequence"/>
</dbReference>
<evidence type="ECO:0000313" key="2">
    <source>
        <dbReference type="Proteomes" id="UP000759103"/>
    </source>
</evidence>
<dbReference type="EMBL" id="JAHXZN010000002">
    <property type="protein sequence ID" value="MBW6531109.1"/>
    <property type="molecule type" value="Genomic_DNA"/>
</dbReference>
<reference evidence="1 2" key="1">
    <citation type="submission" date="2021-07" db="EMBL/GenBank/DDBJ databases">
        <title>Sphingomonas sp.</title>
        <authorList>
            <person name="Feng G."/>
            <person name="Li J."/>
            <person name="Pan M."/>
        </authorList>
    </citation>
    <scope>NUCLEOTIDE SEQUENCE [LARGE SCALE GENOMIC DNA]</scope>
    <source>
        <strain evidence="1 2">RRHST34</strain>
    </source>
</reference>
<organism evidence="1 2">
    <name type="scientific">Sphingomonas citri</name>
    <dbReference type="NCBI Taxonomy" id="2862499"/>
    <lineage>
        <taxon>Bacteria</taxon>
        <taxon>Pseudomonadati</taxon>
        <taxon>Pseudomonadota</taxon>
        <taxon>Alphaproteobacteria</taxon>
        <taxon>Sphingomonadales</taxon>
        <taxon>Sphingomonadaceae</taxon>
        <taxon>Sphingomonas</taxon>
    </lineage>
</organism>
<gene>
    <name evidence="1" type="ORF">KZ820_10215</name>
</gene>
<accession>A0ABS7BNU7</accession>
<dbReference type="RefSeq" id="WP_219748493.1">
    <property type="nucleotide sequence ID" value="NZ_JAHXZN010000002.1"/>
</dbReference>
<comment type="caution">
    <text evidence="1">The sequence shown here is derived from an EMBL/GenBank/DDBJ whole genome shotgun (WGS) entry which is preliminary data.</text>
</comment>
<proteinExistence type="predicted"/>
<sequence length="127" mass="13708">MTAHFLIQVDVPRALVRITMSGFFDAAAIARFVAARDAAHALLTCGANAHVTLVDIREMDIQAQGSVAEFRAVLADPRHASRRLAFVVARSLARSQIRRAAAERAACYFETVEQAEAWLLGAESAAA</sequence>
<protein>
    <recommendedName>
        <fullName evidence="3">STAS/SEC14 domain-containing protein</fullName>
    </recommendedName>
</protein>
<keyword evidence="2" id="KW-1185">Reference proteome</keyword>
<name>A0ABS7BNU7_9SPHN</name>
<evidence type="ECO:0000313" key="1">
    <source>
        <dbReference type="EMBL" id="MBW6531109.1"/>
    </source>
</evidence>